<accession>A0ABV3DGD5</accession>
<dbReference type="PROSITE" id="PS51257">
    <property type="entry name" value="PROKAR_LIPOPROTEIN"/>
    <property type="match status" value="1"/>
</dbReference>
<dbReference type="CDD" id="cd14748">
    <property type="entry name" value="PBP2_UgpB"/>
    <property type="match status" value="1"/>
</dbReference>
<keyword evidence="3" id="KW-1185">Reference proteome</keyword>
<evidence type="ECO:0000256" key="1">
    <source>
        <dbReference type="SAM" id="SignalP"/>
    </source>
</evidence>
<comment type="caution">
    <text evidence="2">The sequence shown here is derived from an EMBL/GenBank/DDBJ whole genome shotgun (WGS) entry which is preliminary data.</text>
</comment>
<feature type="chain" id="PRO_5047026270" evidence="1">
    <location>
        <begin position="27"/>
        <end position="460"/>
    </location>
</feature>
<dbReference type="EMBL" id="JBEZFP010000032">
    <property type="protein sequence ID" value="MEU8134816.1"/>
    <property type="molecule type" value="Genomic_DNA"/>
</dbReference>
<evidence type="ECO:0000313" key="3">
    <source>
        <dbReference type="Proteomes" id="UP001551482"/>
    </source>
</evidence>
<proteinExistence type="predicted"/>
<dbReference type="InterPro" id="IPR006059">
    <property type="entry name" value="SBP"/>
</dbReference>
<dbReference type="Gene3D" id="3.40.190.10">
    <property type="entry name" value="Periplasmic binding protein-like II"/>
    <property type="match status" value="1"/>
</dbReference>
<reference evidence="2 3" key="1">
    <citation type="submission" date="2024-06" db="EMBL/GenBank/DDBJ databases">
        <title>The Natural Products Discovery Center: Release of the First 8490 Sequenced Strains for Exploring Actinobacteria Biosynthetic Diversity.</title>
        <authorList>
            <person name="Kalkreuter E."/>
            <person name="Kautsar S.A."/>
            <person name="Yang D."/>
            <person name="Bader C.D."/>
            <person name="Teijaro C.N."/>
            <person name="Fluegel L."/>
            <person name="Davis C.M."/>
            <person name="Simpson J.R."/>
            <person name="Lauterbach L."/>
            <person name="Steele A.D."/>
            <person name="Gui C."/>
            <person name="Meng S."/>
            <person name="Li G."/>
            <person name="Viehrig K."/>
            <person name="Ye F."/>
            <person name="Su P."/>
            <person name="Kiefer A.F."/>
            <person name="Nichols A."/>
            <person name="Cepeda A.J."/>
            <person name="Yan W."/>
            <person name="Fan B."/>
            <person name="Jiang Y."/>
            <person name="Adhikari A."/>
            <person name="Zheng C.-J."/>
            <person name="Schuster L."/>
            <person name="Cowan T.M."/>
            <person name="Smanski M.J."/>
            <person name="Chevrette M.G."/>
            <person name="De Carvalho L.P.S."/>
            <person name="Shen B."/>
        </authorList>
    </citation>
    <scope>NUCLEOTIDE SEQUENCE [LARGE SCALE GENOMIC DNA]</scope>
    <source>
        <strain evidence="2 3">NPDC048946</strain>
    </source>
</reference>
<dbReference type="SUPFAM" id="SSF53850">
    <property type="entry name" value="Periplasmic binding protein-like II"/>
    <property type="match status" value="1"/>
</dbReference>
<dbReference type="Pfam" id="PF13416">
    <property type="entry name" value="SBP_bac_8"/>
    <property type="match status" value="1"/>
</dbReference>
<keyword evidence="1" id="KW-0732">Signal</keyword>
<feature type="signal peptide" evidence="1">
    <location>
        <begin position="1"/>
        <end position="26"/>
    </location>
</feature>
<gene>
    <name evidence="2" type="ORF">AB0C36_15025</name>
</gene>
<dbReference type="PANTHER" id="PTHR43649:SF12">
    <property type="entry name" value="DIACETYLCHITOBIOSE BINDING PROTEIN DASA"/>
    <property type="match status" value="1"/>
</dbReference>
<sequence>MTTPRRVRARLAGAAATAALALTATACGGLGGSTSGNADDAGAAQAAPELRPDQKVEIVFESYNLSQAGVWTDTINGLVREFQEKNPNIHVTTRPPQGGAQNVVGSIQSQMVVGKAPDVGQVTFGDLDFAVNSLKAKPLDDLVGKDTVRASFGGPHPFAPNAATLGDWNGKTYGMPYVFSTPVLFYNADAFRAAGLDPDKPPATWDDVKKAGLAVKANAGKEGAYIDCATASAGDWCLQAIIASNGGRVLSDDRKQLTFAEPASAAAVGTLADLVKSGASPNLTQAQAIDAFTRGNLGMVLESSSLQGMFQQAAAAGKWDLRAAPLPAFPGRAAVPTNSGSALMVFSDDSAKQRAAWQFIEFMTSDRAYTEISSKIGYLPLRPSLVDDPAALKPWADKNPLIRPNLDQLTRLRPWVSFPGNSYVQIRDLLLQAVEASVYQGKDPAATLADAQKRASGLLP</sequence>
<dbReference type="PANTHER" id="PTHR43649">
    <property type="entry name" value="ARABINOSE-BINDING PROTEIN-RELATED"/>
    <property type="match status" value="1"/>
</dbReference>
<evidence type="ECO:0000313" key="2">
    <source>
        <dbReference type="EMBL" id="MEU8134816.1"/>
    </source>
</evidence>
<name>A0ABV3DGD5_9ACTN</name>
<dbReference type="RefSeq" id="WP_358353784.1">
    <property type="nucleotide sequence ID" value="NZ_JBEZFP010000032.1"/>
</dbReference>
<dbReference type="InterPro" id="IPR050490">
    <property type="entry name" value="Bact_solute-bd_prot1"/>
</dbReference>
<organism evidence="2 3">
    <name type="scientific">Streptodolium elevatio</name>
    <dbReference type="NCBI Taxonomy" id="3157996"/>
    <lineage>
        <taxon>Bacteria</taxon>
        <taxon>Bacillati</taxon>
        <taxon>Actinomycetota</taxon>
        <taxon>Actinomycetes</taxon>
        <taxon>Kitasatosporales</taxon>
        <taxon>Streptomycetaceae</taxon>
        <taxon>Streptodolium</taxon>
    </lineage>
</organism>
<protein>
    <submittedName>
        <fullName evidence="2">ABC transporter substrate-binding protein</fullName>
    </submittedName>
</protein>
<dbReference type="Proteomes" id="UP001551482">
    <property type="component" value="Unassembled WGS sequence"/>
</dbReference>